<evidence type="ECO:0000313" key="9">
    <source>
        <dbReference type="EMBL" id="GMJ04848.1"/>
    </source>
</evidence>
<keyword evidence="2" id="KW-0479">Metal-binding</keyword>
<protein>
    <recommendedName>
        <fullName evidence="11">Polyprotein</fullName>
    </recommendedName>
</protein>
<keyword evidence="10" id="KW-1185">Reference proteome</keyword>
<dbReference type="Pfam" id="PF25597">
    <property type="entry name" value="SH3_retrovirus"/>
    <property type="match status" value="1"/>
</dbReference>
<dbReference type="InterPro" id="IPR001878">
    <property type="entry name" value="Znf_CCHC"/>
</dbReference>
<evidence type="ECO:0000256" key="6">
    <source>
        <dbReference type="SAM" id="MobiDB-lite"/>
    </source>
</evidence>
<gene>
    <name evidence="9" type="ORF">HRI_004154000</name>
</gene>
<dbReference type="SUPFAM" id="SSF57756">
    <property type="entry name" value="Retrovirus zinc finger-like domains"/>
    <property type="match status" value="1"/>
</dbReference>
<dbReference type="PROSITE" id="PS50158">
    <property type="entry name" value="ZF_CCHC"/>
    <property type="match status" value="1"/>
</dbReference>
<dbReference type="InterPro" id="IPR036875">
    <property type="entry name" value="Znf_CCHC_sf"/>
</dbReference>
<dbReference type="CDD" id="cd09272">
    <property type="entry name" value="RNase_HI_RT_Ty1"/>
    <property type="match status" value="1"/>
</dbReference>
<dbReference type="Gene3D" id="3.30.420.10">
    <property type="entry name" value="Ribonuclease H-like superfamily/Ribonuclease H"/>
    <property type="match status" value="1"/>
</dbReference>
<dbReference type="GO" id="GO:0003676">
    <property type="term" value="F:nucleic acid binding"/>
    <property type="evidence" value="ECO:0007669"/>
    <property type="project" value="InterPro"/>
</dbReference>
<evidence type="ECO:0000259" key="8">
    <source>
        <dbReference type="PROSITE" id="PS50994"/>
    </source>
</evidence>
<dbReference type="InterPro" id="IPR043502">
    <property type="entry name" value="DNA/RNA_pol_sf"/>
</dbReference>
<evidence type="ECO:0000256" key="5">
    <source>
        <dbReference type="PROSITE-ProRule" id="PRU00047"/>
    </source>
</evidence>
<name>A0A9W7IYG2_HIBTR</name>
<dbReference type="EMBL" id="BSYR01000040">
    <property type="protein sequence ID" value="GMJ04848.1"/>
    <property type="molecule type" value="Genomic_DNA"/>
</dbReference>
<dbReference type="InterPro" id="IPR025724">
    <property type="entry name" value="GAG-pre-integrase_dom"/>
</dbReference>
<feature type="compositionally biased region" description="Low complexity" evidence="6">
    <location>
        <begin position="275"/>
        <end position="286"/>
    </location>
</feature>
<sequence>MWEFLNLNASEIKKTLLVLFSAIFLPLSLQSPSYFEPTSGIRARFEVPHKTKIMSQQAAKDNGGVPILYPMLTPVNYAVWAIKTEAILDAQGVWEAVEPAEGTEVDVKKDKKARAYIIQCIPEDILLQIAKKKTAKEIWESIKTRYLSSERVKKVRVQTLKSEFDVLRMKETETIDDFAGKLSAMTSKFSTLDVALEDSSLVKKLLDCVPDKYFPVVAGIEQFYNLEPFEEAVGRMKAYEARTARLSRNTNNTEGQLLLTHAEWKARQKKNNCDNSSGNKGRGSSNYHCGKWRGRGRGHGRGTSRHNSAGGTSNTGSGSRDKSHIRCFACDKMGHYASECRSKGHDDEAHLTCITDEEPALMMTIFQGGTHTRHVREDAILLSEERLLLETYCNDRNEEIKDVWYLDNGASNHMTGHREKFQELDESVTGKVRFGDGSTIQIMGKGTVVFECKNGDQKALQEVYYIPKLCSNIISLGQMTEDGNMVQMAGDTMKVSDKSGKLLMSVKRTQNRLYKINLKTSKQVCLLTNLEDPAWLWHARLGHVNFHDLKKMGEKKLAVGVPLLSRPNKLCETCVIAKHARSPFPNQANFRAEKPLELLHADICGPISPDTPAGNKYFMLIVDDFTRWMWVYILAAKSDSFQTFKKFKSLVEIKTGYKIGTLRTDRGGEFLSTEFTQFCEKEGIKRHLTAPNSPQQNGVAERRNRTILAMTRSLLKSMHVPARFWGEAVRHTVYLLNRIPTKVLGERTPFEARMGRKPHLAHLRVFGCVAYVKNTTPHLKKLNDRSSPMVYLGVEEGCKAHRLYDPSRNKLQVSRDVIFQENLEWTWKEGVDDNKKIPEFTIVDSFYSDEVNDVTNGETGAENVAPPETVEIPTEEEVNPSTNSLNSSEATSPQVSNTPVRLRSIADIYANTEEVVGIEEEENEVMMVVSEEPTCYQEAATEAHWYEAMQKELQSIEKNNTWSLTKLPSGHKPIGLKWVFKLKKDSDGKIVKHKARLVAKGYVQRQGIDFEEVFAPVARLDTVRVILALAATRSWEVHHLDVKSAFLNGELEEEVYVTQPEGFEVQNQKHKVYRLSKALYGLRQAPRAWNTRLDKSLKVLGFRKCTQEQAVYTRSEGDETVIVGVYVDDLIVTGSGTEEVNKFKQQMMTEFEMSDLGLLSYYLGIEVKQQKGRILLKQSAYAKRILSEFGMADYNATKYPIEPKTQLYKDLEGALVDATEYRRIVGCLRYLLHTRPDLSYVVGMASRYMEKPTIMHYKVIKKILRYLRGTIHFGLIYVKGSQEVSIFGYSDSDLAGDLDGRKSTSGMAFYFNESLVSWNSQKQKTVALSSCEAEFIAATTAACQALWLRNLVSELTGVKPKPVTLFVDNKSAIALMKNPVFHGRSKHIDTRFHFIRECVEKGQITVEYVSTGEQRADALTKALTGVKLAAMRQLLGVRDLESSQD</sequence>
<feature type="domain" description="CCHC-type" evidence="7">
    <location>
        <begin position="326"/>
        <end position="342"/>
    </location>
</feature>
<evidence type="ECO:0000313" key="10">
    <source>
        <dbReference type="Proteomes" id="UP001165190"/>
    </source>
</evidence>
<feature type="compositionally biased region" description="Basic residues" evidence="6">
    <location>
        <begin position="290"/>
        <end position="304"/>
    </location>
</feature>
<comment type="caution">
    <text evidence="9">The sequence shown here is derived from an EMBL/GenBank/DDBJ whole genome shotgun (WGS) entry which is preliminary data.</text>
</comment>
<accession>A0A9W7IYG2</accession>
<dbReference type="InterPro" id="IPR001584">
    <property type="entry name" value="Integrase_cat-core"/>
</dbReference>
<feature type="region of interest" description="Disordered" evidence="6">
    <location>
        <begin position="269"/>
        <end position="322"/>
    </location>
</feature>
<dbReference type="SMART" id="SM00343">
    <property type="entry name" value="ZnF_C2HC"/>
    <property type="match status" value="1"/>
</dbReference>
<evidence type="ECO:0000256" key="3">
    <source>
        <dbReference type="ARBA" id="ARBA00022750"/>
    </source>
</evidence>
<dbReference type="SUPFAM" id="SSF53098">
    <property type="entry name" value="Ribonuclease H-like"/>
    <property type="match status" value="1"/>
</dbReference>
<proteinExistence type="predicted"/>
<dbReference type="SUPFAM" id="SSF56672">
    <property type="entry name" value="DNA/RNA polymerases"/>
    <property type="match status" value="1"/>
</dbReference>
<dbReference type="InterPro" id="IPR012337">
    <property type="entry name" value="RNaseH-like_sf"/>
</dbReference>
<dbReference type="Pfam" id="PF14223">
    <property type="entry name" value="Retrotran_gag_2"/>
    <property type="match status" value="1"/>
</dbReference>
<dbReference type="PANTHER" id="PTHR42648:SF25">
    <property type="entry name" value="RNA-DIRECTED DNA POLYMERASE"/>
    <property type="match status" value="1"/>
</dbReference>
<dbReference type="GO" id="GO:0008270">
    <property type="term" value="F:zinc ion binding"/>
    <property type="evidence" value="ECO:0007669"/>
    <property type="project" value="UniProtKB-KW"/>
</dbReference>
<reference evidence="9" key="1">
    <citation type="submission" date="2023-05" db="EMBL/GenBank/DDBJ databases">
        <title>Genome and transcriptome analyses reveal genes involved in the formation of fine ridges on petal epidermal cells in Hibiscus trionum.</title>
        <authorList>
            <person name="Koshimizu S."/>
            <person name="Masuda S."/>
            <person name="Ishii T."/>
            <person name="Shirasu K."/>
            <person name="Hoshino A."/>
            <person name="Arita M."/>
        </authorList>
    </citation>
    <scope>NUCLEOTIDE SEQUENCE</scope>
    <source>
        <strain evidence="9">Hamamatsu line</strain>
    </source>
</reference>
<dbReference type="PANTHER" id="PTHR42648">
    <property type="entry name" value="TRANSPOSASE, PUTATIVE-RELATED"/>
    <property type="match status" value="1"/>
</dbReference>
<dbReference type="Pfam" id="PF13976">
    <property type="entry name" value="gag_pre-integrs"/>
    <property type="match status" value="1"/>
</dbReference>
<dbReference type="Pfam" id="PF22936">
    <property type="entry name" value="Pol_BBD"/>
    <property type="match status" value="1"/>
</dbReference>
<keyword evidence="1" id="KW-0645">Protease</keyword>
<keyword evidence="5" id="KW-0863">Zinc-finger</keyword>
<dbReference type="OrthoDB" id="2013098at2759"/>
<feature type="compositionally biased region" description="Low complexity" evidence="6">
    <location>
        <begin position="305"/>
        <end position="318"/>
    </location>
</feature>
<evidence type="ECO:0008006" key="11">
    <source>
        <dbReference type="Google" id="ProtNLM"/>
    </source>
</evidence>
<dbReference type="InterPro" id="IPR039537">
    <property type="entry name" value="Retrotran_Ty1/copia-like"/>
</dbReference>
<evidence type="ECO:0000259" key="7">
    <source>
        <dbReference type="PROSITE" id="PS50158"/>
    </source>
</evidence>
<dbReference type="InterPro" id="IPR057670">
    <property type="entry name" value="SH3_retrovirus"/>
</dbReference>
<dbReference type="Pfam" id="PF07727">
    <property type="entry name" value="RVT_2"/>
    <property type="match status" value="1"/>
</dbReference>
<dbReference type="GO" id="GO:0006508">
    <property type="term" value="P:proteolysis"/>
    <property type="evidence" value="ECO:0007669"/>
    <property type="project" value="UniProtKB-KW"/>
</dbReference>
<dbReference type="InterPro" id="IPR036397">
    <property type="entry name" value="RNaseH_sf"/>
</dbReference>
<feature type="region of interest" description="Disordered" evidence="6">
    <location>
        <begin position="873"/>
        <end position="897"/>
    </location>
</feature>
<dbReference type="Proteomes" id="UP001165190">
    <property type="component" value="Unassembled WGS sequence"/>
</dbReference>
<feature type="domain" description="Integrase catalytic" evidence="8">
    <location>
        <begin position="591"/>
        <end position="757"/>
    </location>
</feature>
<keyword evidence="4" id="KW-0378">Hydrolase</keyword>
<dbReference type="Pfam" id="PF00665">
    <property type="entry name" value="rve"/>
    <property type="match status" value="1"/>
</dbReference>
<evidence type="ECO:0000256" key="2">
    <source>
        <dbReference type="ARBA" id="ARBA00022723"/>
    </source>
</evidence>
<dbReference type="InterPro" id="IPR013103">
    <property type="entry name" value="RVT_2"/>
</dbReference>
<dbReference type="GO" id="GO:0015074">
    <property type="term" value="P:DNA integration"/>
    <property type="evidence" value="ECO:0007669"/>
    <property type="project" value="InterPro"/>
</dbReference>
<dbReference type="InterPro" id="IPR054722">
    <property type="entry name" value="PolX-like_BBD"/>
</dbReference>
<organism evidence="9 10">
    <name type="scientific">Hibiscus trionum</name>
    <name type="common">Flower of an hour</name>
    <dbReference type="NCBI Taxonomy" id="183268"/>
    <lineage>
        <taxon>Eukaryota</taxon>
        <taxon>Viridiplantae</taxon>
        <taxon>Streptophyta</taxon>
        <taxon>Embryophyta</taxon>
        <taxon>Tracheophyta</taxon>
        <taxon>Spermatophyta</taxon>
        <taxon>Magnoliopsida</taxon>
        <taxon>eudicotyledons</taxon>
        <taxon>Gunneridae</taxon>
        <taxon>Pentapetalae</taxon>
        <taxon>rosids</taxon>
        <taxon>malvids</taxon>
        <taxon>Malvales</taxon>
        <taxon>Malvaceae</taxon>
        <taxon>Malvoideae</taxon>
        <taxon>Hibiscus</taxon>
    </lineage>
</organism>
<keyword evidence="5" id="KW-0862">Zinc</keyword>
<dbReference type="GO" id="GO:0004190">
    <property type="term" value="F:aspartic-type endopeptidase activity"/>
    <property type="evidence" value="ECO:0007669"/>
    <property type="project" value="UniProtKB-KW"/>
</dbReference>
<evidence type="ECO:0000256" key="4">
    <source>
        <dbReference type="ARBA" id="ARBA00022801"/>
    </source>
</evidence>
<feature type="compositionally biased region" description="Polar residues" evidence="6">
    <location>
        <begin position="881"/>
        <end position="897"/>
    </location>
</feature>
<keyword evidence="3" id="KW-0064">Aspartyl protease</keyword>
<dbReference type="PROSITE" id="PS50994">
    <property type="entry name" value="INTEGRASE"/>
    <property type="match status" value="1"/>
</dbReference>
<evidence type="ECO:0000256" key="1">
    <source>
        <dbReference type="ARBA" id="ARBA00022670"/>
    </source>
</evidence>